<evidence type="ECO:0000313" key="2">
    <source>
        <dbReference type="Proteomes" id="UP000254889"/>
    </source>
</evidence>
<reference evidence="1 2" key="1">
    <citation type="submission" date="2018-07" db="EMBL/GenBank/DDBJ databases">
        <authorList>
            <person name="Quirk P.G."/>
            <person name="Krulwich T.A."/>
        </authorList>
    </citation>
    <scope>NUCLEOTIDE SEQUENCE [LARGE SCALE GENOMIC DNA]</scope>
    <source>
        <strain evidence="1 2">CC-BB4</strain>
    </source>
</reference>
<accession>A0A345ZQ79</accession>
<sequence>MAIGCVHTEWLFRVLRKGAFDGRTSILDLGPQDIQTGRKFLENSIRRNLAIDPTSDIAAICDEQNPRKDCQPEYYRLFGPKEYKSADLTDDRADYRFDLNSPIEELPRFDVVTDFGTAEHVYNIAQVFDTMHKLLVPGGLALHCVPAFAFPNHGFYTPNPNLFIEFARANNYELVDFSYVDNMFVRERTLALAENGTLSFDRLPIQLSDLDNTQAFMTKVVLQFYSNIRSAETKSALKGLAPSLGRWAPYPSDKHHMCYVFDLMFVAMIKPQGEHRPLNAPIQRMEGVNLIPQREERLPP</sequence>
<dbReference type="Gene3D" id="3.40.50.150">
    <property type="entry name" value="Vaccinia Virus protein VP39"/>
    <property type="match status" value="1"/>
</dbReference>
<dbReference type="OrthoDB" id="8842400at2"/>
<dbReference type="GO" id="GO:0032259">
    <property type="term" value="P:methylation"/>
    <property type="evidence" value="ECO:0007669"/>
    <property type="project" value="UniProtKB-KW"/>
</dbReference>
<dbReference type="EMBL" id="CP031417">
    <property type="protein sequence ID" value="AXK79076.1"/>
    <property type="molecule type" value="Genomic_DNA"/>
</dbReference>
<proteinExistence type="predicted"/>
<dbReference type="AlphaFoldDB" id="A0A345ZQ79"/>
<evidence type="ECO:0000313" key="1">
    <source>
        <dbReference type="EMBL" id="AXK79076.1"/>
    </source>
</evidence>
<gene>
    <name evidence="1" type="ORF">DW352_00195</name>
</gene>
<keyword evidence="2" id="KW-1185">Reference proteome</keyword>
<dbReference type="KEGG" id="ptaw:DW352_00195"/>
<keyword evidence="1" id="KW-0808">Transferase</keyword>
<dbReference type="Proteomes" id="UP000254889">
    <property type="component" value="Chromosome"/>
</dbReference>
<dbReference type="InterPro" id="IPR029063">
    <property type="entry name" value="SAM-dependent_MTases_sf"/>
</dbReference>
<keyword evidence="1" id="KW-0489">Methyltransferase</keyword>
<name>A0A345ZQ79_9HYPH</name>
<organism evidence="1 2">
    <name type="scientific">Pseudolabrys taiwanensis</name>
    <dbReference type="NCBI Taxonomy" id="331696"/>
    <lineage>
        <taxon>Bacteria</taxon>
        <taxon>Pseudomonadati</taxon>
        <taxon>Pseudomonadota</taxon>
        <taxon>Alphaproteobacteria</taxon>
        <taxon>Hyphomicrobiales</taxon>
        <taxon>Xanthobacteraceae</taxon>
        <taxon>Pseudolabrys</taxon>
    </lineage>
</organism>
<dbReference type="SUPFAM" id="SSF53335">
    <property type="entry name" value="S-adenosyl-L-methionine-dependent methyltransferases"/>
    <property type="match status" value="1"/>
</dbReference>
<protein>
    <submittedName>
        <fullName evidence="1">Class I SAM-dependent methyltransferase</fullName>
    </submittedName>
</protein>
<dbReference type="GO" id="GO:0008168">
    <property type="term" value="F:methyltransferase activity"/>
    <property type="evidence" value="ECO:0007669"/>
    <property type="project" value="UniProtKB-KW"/>
</dbReference>